<dbReference type="Gene3D" id="2.10.25.10">
    <property type="entry name" value="Laminin"/>
    <property type="match status" value="1"/>
</dbReference>
<evidence type="ECO:0000256" key="13">
    <source>
        <dbReference type="ARBA" id="ARBA00022723"/>
    </source>
</evidence>
<dbReference type="InterPro" id="IPR010255">
    <property type="entry name" value="Haem_peroxidase_sf"/>
</dbReference>
<proteinExistence type="inferred from homology"/>
<keyword evidence="9" id="KW-0444">Lipid biosynthesis</keyword>
<dbReference type="InterPro" id="IPR050783">
    <property type="entry name" value="Oxylipin_biosynth_metab"/>
</dbReference>
<dbReference type="EC" id="1.14.99.1" evidence="7"/>
<sequence>MASNSYRNRGILRIVFLFTVICKIGAEYNNPCCSFPCENRGVCLTQGFKEYTCDCANTGYYGDHCEIPTFWLRIKLWLKPGPYTTHYLLTNFQWMWNIINNTSFMRNFIMRSVYLVRNSVIDSPPLFTSGHEYVTWESAANLSYYARTLPPVPRDCPTPMGVKGPKTLPDVELFRKFFVRTKFKPDTINTNVLFAFFAQHFSHMFFKTDLKKGPGFQWGGHGIDVSHIYGPDVASSNKLRTFQDGKLKYQMVNGEMWPPLLKDAPVTMTYPPNVKPEDKLGLGHEFFGMLPGLVVFSAIWLREHNRVCDVMRIEHPEWTDEQLFQTTRLIIIGQTINIVIRDYVQHLSNYNLQLFFNPELLFGYPFQYQNRITVEFNHLYHWHPLMPDDLEINGTKYTAQQYVFNAEMPLKHGMKEMVDSFVKQRAGSVEPNNHPENTIHVALETIKHGRELRMQPFNNYRKRFNLPVYKTFEELTGEKVLATELEQLYGDVDAVEFYVGILLERHVNGGMLGQTVIELGGPNSVKGLMSNPICSPLYWRSSTFGGDVGFNLVKDSTLQKLFCMNMNGCPRIAFSVPLNDDGKTDSMQDEL</sequence>
<comment type="similarity">
    <text evidence="5">Belongs to the prostaglandin G/H synthase family.</text>
</comment>
<dbReference type="GO" id="GO:0020037">
    <property type="term" value="F:heme binding"/>
    <property type="evidence" value="ECO:0007669"/>
    <property type="project" value="InterPro"/>
</dbReference>
<evidence type="ECO:0000256" key="9">
    <source>
        <dbReference type="ARBA" id="ARBA00022516"/>
    </source>
</evidence>
<dbReference type="GO" id="GO:0019371">
    <property type="term" value="P:cyclooxygenase pathway"/>
    <property type="evidence" value="ECO:0007669"/>
    <property type="project" value="TreeGrafter"/>
</dbReference>
<keyword evidence="17" id="KW-0223">Dioxygenase</keyword>
<dbReference type="EMBL" id="CAIIXF020000006">
    <property type="protein sequence ID" value="CAH1786697.1"/>
    <property type="molecule type" value="Genomic_DNA"/>
</dbReference>
<comment type="catalytic activity">
    <reaction evidence="25">
        <text>(9Z,12Z)-octadecadienoate + AH2 + O2 = (13R)-hydroxy-(9Z,11E)-octadecadienoate + A + H2O</text>
        <dbReference type="Rhea" id="RHEA:75455"/>
        <dbReference type="ChEBI" id="CHEBI:13193"/>
        <dbReference type="ChEBI" id="CHEBI:15377"/>
        <dbReference type="ChEBI" id="CHEBI:15379"/>
        <dbReference type="ChEBI" id="CHEBI:17499"/>
        <dbReference type="ChEBI" id="CHEBI:30245"/>
        <dbReference type="ChEBI" id="CHEBI:136655"/>
    </reaction>
    <physiologicalReaction direction="left-to-right" evidence="25">
        <dbReference type="Rhea" id="RHEA:75456"/>
    </physiologicalReaction>
</comment>
<evidence type="ECO:0000256" key="16">
    <source>
        <dbReference type="ARBA" id="ARBA00022848"/>
    </source>
</evidence>
<dbReference type="GO" id="GO:0043005">
    <property type="term" value="C:neuron projection"/>
    <property type="evidence" value="ECO:0007669"/>
    <property type="project" value="TreeGrafter"/>
</dbReference>
<accession>A0A8J1XVG2</accession>
<keyword evidence="21" id="KW-0275">Fatty acid biosynthesis</keyword>
<keyword evidence="11" id="KW-0643">Prostaglandin biosynthesis</keyword>
<evidence type="ECO:0000256" key="4">
    <source>
        <dbReference type="ARBA" id="ARBA00004702"/>
    </source>
</evidence>
<comment type="cofactor">
    <cofactor evidence="1">
        <name>heme b</name>
        <dbReference type="ChEBI" id="CHEBI:60344"/>
    </cofactor>
</comment>
<comment type="catalytic activity">
    <reaction evidence="22">
        <text>(9Z,12Z)-octadecadienoate + AH2 + O2 = (9S)-hydroxy-(10E,12Z)-octadecadienoate + A + H2O</text>
        <dbReference type="Rhea" id="RHEA:75459"/>
        <dbReference type="ChEBI" id="CHEBI:13193"/>
        <dbReference type="ChEBI" id="CHEBI:15377"/>
        <dbReference type="ChEBI" id="CHEBI:15379"/>
        <dbReference type="ChEBI" id="CHEBI:17499"/>
        <dbReference type="ChEBI" id="CHEBI:30245"/>
        <dbReference type="ChEBI" id="CHEBI:77852"/>
    </reaction>
    <physiologicalReaction direction="left-to-right" evidence="22">
        <dbReference type="Rhea" id="RHEA:75460"/>
    </physiologicalReaction>
</comment>
<dbReference type="OrthoDB" id="823504at2759"/>
<keyword evidence="10" id="KW-0575">Peroxidase</keyword>
<dbReference type="SUPFAM" id="SSF57196">
    <property type="entry name" value="EGF/Laminin"/>
    <property type="match status" value="1"/>
</dbReference>
<dbReference type="GO" id="GO:0004601">
    <property type="term" value="F:peroxidase activity"/>
    <property type="evidence" value="ECO:0007669"/>
    <property type="project" value="UniProtKB-KW"/>
</dbReference>
<keyword evidence="15" id="KW-0276">Fatty acid metabolism</keyword>
<evidence type="ECO:0000256" key="10">
    <source>
        <dbReference type="ARBA" id="ARBA00022559"/>
    </source>
</evidence>
<evidence type="ECO:0000256" key="23">
    <source>
        <dbReference type="ARBA" id="ARBA00036313"/>
    </source>
</evidence>
<keyword evidence="26" id="KW-0245">EGF-like domain</keyword>
<dbReference type="CDD" id="cd09816">
    <property type="entry name" value="prostaglandin_endoperoxide_synthase"/>
    <property type="match status" value="1"/>
</dbReference>
<comment type="pathway">
    <text evidence="4">Lipid metabolism; prostaglandin biosynthesis.</text>
</comment>
<name>A0A8J1XVG2_OWEFU</name>
<evidence type="ECO:0000256" key="1">
    <source>
        <dbReference type="ARBA" id="ARBA00001970"/>
    </source>
</evidence>
<comment type="caution">
    <text evidence="26">Lacks conserved residue(s) required for the propagation of feature annotation.</text>
</comment>
<comment type="subcellular location">
    <subcellularLocation>
        <location evidence="3">Endoplasmic reticulum membrane</location>
    </subcellularLocation>
    <subcellularLocation>
        <location evidence="2">Microsome membrane</location>
    </subcellularLocation>
</comment>
<evidence type="ECO:0000256" key="2">
    <source>
        <dbReference type="ARBA" id="ARBA00004524"/>
    </source>
</evidence>
<keyword evidence="14" id="KW-0256">Endoplasmic reticulum</keyword>
<dbReference type="GO" id="GO:0046872">
    <property type="term" value="F:metal ion binding"/>
    <property type="evidence" value="ECO:0007669"/>
    <property type="project" value="UniProtKB-KW"/>
</dbReference>
<dbReference type="InterPro" id="IPR019791">
    <property type="entry name" value="Haem_peroxidase_animal"/>
</dbReference>
<keyword evidence="19" id="KW-0408">Iron</keyword>
<evidence type="ECO:0000256" key="15">
    <source>
        <dbReference type="ARBA" id="ARBA00022832"/>
    </source>
</evidence>
<reference evidence="27" key="1">
    <citation type="submission" date="2022-03" db="EMBL/GenBank/DDBJ databases">
        <authorList>
            <person name="Martin C."/>
        </authorList>
    </citation>
    <scope>NUCLEOTIDE SEQUENCE</scope>
</reference>
<dbReference type="GO" id="GO:0005789">
    <property type="term" value="C:endoplasmic reticulum membrane"/>
    <property type="evidence" value="ECO:0007669"/>
    <property type="project" value="UniProtKB-SubCell"/>
</dbReference>
<evidence type="ECO:0000313" key="28">
    <source>
        <dbReference type="Proteomes" id="UP000749559"/>
    </source>
</evidence>
<protein>
    <recommendedName>
        <fullName evidence="7">prostaglandin-endoperoxide synthase</fullName>
        <ecNumber evidence="7">1.14.99.1</ecNumber>
    </recommendedName>
</protein>
<organism evidence="27 28">
    <name type="scientific">Owenia fusiformis</name>
    <name type="common">Polychaete worm</name>
    <dbReference type="NCBI Taxonomy" id="6347"/>
    <lineage>
        <taxon>Eukaryota</taxon>
        <taxon>Metazoa</taxon>
        <taxon>Spiralia</taxon>
        <taxon>Lophotrochozoa</taxon>
        <taxon>Annelida</taxon>
        <taxon>Polychaeta</taxon>
        <taxon>Sedentaria</taxon>
        <taxon>Canalipalpata</taxon>
        <taxon>Sabellida</taxon>
        <taxon>Oweniida</taxon>
        <taxon>Oweniidae</taxon>
        <taxon>Owenia</taxon>
    </lineage>
</organism>
<dbReference type="InterPro" id="IPR037120">
    <property type="entry name" value="Haem_peroxidase_sf_animal"/>
</dbReference>
<dbReference type="PROSITE" id="PS50292">
    <property type="entry name" value="PEROXIDASE_3"/>
    <property type="match status" value="1"/>
</dbReference>
<dbReference type="Pfam" id="PF03098">
    <property type="entry name" value="An_peroxidase"/>
    <property type="match status" value="1"/>
</dbReference>
<evidence type="ECO:0000256" key="17">
    <source>
        <dbReference type="ARBA" id="ARBA00022964"/>
    </source>
</evidence>
<dbReference type="GO" id="GO:0016702">
    <property type="term" value="F:oxidoreductase activity, acting on single donors with incorporation of molecular oxygen, incorporation of two atoms of oxygen"/>
    <property type="evidence" value="ECO:0007669"/>
    <property type="project" value="TreeGrafter"/>
</dbReference>
<evidence type="ECO:0000256" key="24">
    <source>
        <dbReference type="ARBA" id="ARBA00036358"/>
    </source>
</evidence>
<evidence type="ECO:0000256" key="20">
    <source>
        <dbReference type="ARBA" id="ARBA00023098"/>
    </source>
</evidence>
<dbReference type="Proteomes" id="UP000749559">
    <property type="component" value="Unassembled WGS sequence"/>
</dbReference>
<evidence type="ECO:0000256" key="25">
    <source>
        <dbReference type="ARBA" id="ARBA00036409"/>
    </source>
</evidence>
<comment type="catalytic activity">
    <reaction evidence="23">
        <text>(9Z,12Z)-octadecadienoate + AH2 + O2 = (9R)-hydroxy-(10E,12Z)-octadecadienoate + A + H2O</text>
        <dbReference type="Rhea" id="RHEA:75447"/>
        <dbReference type="ChEBI" id="CHEBI:13193"/>
        <dbReference type="ChEBI" id="CHEBI:15377"/>
        <dbReference type="ChEBI" id="CHEBI:15379"/>
        <dbReference type="ChEBI" id="CHEBI:17499"/>
        <dbReference type="ChEBI" id="CHEBI:30245"/>
        <dbReference type="ChEBI" id="CHEBI:77895"/>
    </reaction>
    <physiologicalReaction direction="left-to-right" evidence="23">
        <dbReference type="Rhea" id="RHEA:75448"/>
    </physiologicalReaction>
</comment>
<keyword evidence="13" id="KW-0479">Metal-binding</keyword>
<evidence type="ECO:0000256" key="18">
    <source>
        <dbReference type="ARBA" id="ARBA00023002"/>
    </source>
</evidence>
<evidence type="ECO:0000256" key="11">
    <source>
        <dbReference type="ARBA" id="ARBA00022585"/>
    </source>
</evidence>
<comment type="subunit">
    <text evidence="6">Homodimer.</text>
</comment>
<evidence type="ECO:0000256" key="7">
    <source>
        <dbReference type="ARBA" id="ARBA00012440"/>
    </source>
</evidence>
<evidence type="ECO:0000256" key="19">
    <source>
        <dbReference type="ARBA" id="ARBA00023004"/>
    </source>
</evidence>
<dbReference type="PROSITE" id="PS50026">
    <property type="entry name" value="EGF_3"/>
    <property type="match status" value="1"/>
</dbReference>
<evidence type="ECO:0000313" key="27">
    <source>
        <dbReference type="EMBL" id="CAH1786697.1"/>
    </source>
</evidence>
<dbReference type="InterPro" id="IPR000742">
    <property type="entry name" value="EGF"/>
</dbReference>
<evidence type="ECO:0000256" key="12">
    <source>
        <dbReference type="ARBA" id="ARBA00022617"/>
    </source>
</evidence>
<evidence type="ECO:0000256" key="21">
    <source>
        <dbReference type="ARBA" id="ARBA00023160"/>
    </source>
</evidence>
<dbReference type="PANTHER" id="PTHR11903:SF39">
    <property type="entry name" value="PROSTAGLANDIN G_H SYNTHASE 2-LIKE"/>
    <property type="match status" value="1"/>
</dbReference>
<evidence type="ECO:0000256" key="22">
    <source>
        <dbReference type="ARBA" id="ARBA00035976"/>
    </source>
</evidence>
<dbReference type="GO" id="GO:0006979">
    <property type="term" value="P:response to oxidative stress"/>
    <property type="evidence" value="ECO:0007669"/>
    <property type="project" value="InterPro"/>
</dbReference>
<evidence type="ECO:0000256" key="14">
    <source>
        <dbReference type="ARBA" id="ARBA00022824"/>
    </source>
</evidence>
<keyword evidence="20" id="KW-0443">Lipid metabolism</keyword>
<gene>
    <name evidence="27" type="ORF">OFUS_LOCUS12540</name>
</gene>
<dbReference type="GO" id="GO:0004666">
    <property type="term" value="F:prostaglandin-endoperoxide synthase activity"/>
    <property type="evidence" value="ECO:0007669"/>
    <property type="project" value="UniProtKB-EC"/>
</dbReference>
<keyword evidence="8" id="KW-0644">Prostaglandin metabolism</keyword>
<keyword evidence="18" id="KW-0560">Oxidoreductase</keyword>
<evidence type="ECO:0000256" key="26">
    <source>
        <dbReference type="PROSITE-ProRule" id="PRU00076"/>
    </source>
</evidence>
<dbReference type="Gene3D" id="1.10.640.10">
    <property type="entry name" value="Haem peroxidase domain superfamily, animal type"/>
    <property type="match status" value="1"/>
</dbReference>
<evidence type="ECO:0000256" key="8">
    <source>
        <dbReference type="ARBA" id="ARBA00022501"/>
    </source>
</evidence>
<dbReference type="SUPFAM" id="SSF48113">
    <property type="entry name" value="Heme-dependent peroxidases"/>
    <property type="match status" value="1"/>
</dbReference>
<comment type="caution">
    <text evidence="27">The sequence shown here is derived from an EMBL/GenBank/DDBJ whole genome shotgun (WGS) entry which is preliminary data.</text>
</comment>
<dbReference type="AlphaFoldDB" id="A0A8J1XVG2"/>
<evidence type="ECO:0000256" key="3">
    <source>
        <dbReference type="ARBA" id="ARBA00004586"/>
    </source>
</evidence>
<dbReference type="PANTHER" id="PTHR11903">
    <property type="entry name" value="PROSTAGLANDIN G/H SYNTHASE"/>
    <property type="match status" value="1"/>
</dbReference>
<keyword evidence="16" id="KW-0492">Microsome</keyword>
<dbReference type="PRINTS" id="PR00457">
    <property type="entry name" value="ANPEROXIDASE"/>
</dbReference>
<evidence type="ECO:0000256" key="5">
    <source>
        <dbReference type="ARBA" id="ARBA00008928"/>
    </source>
</evidence>
<comment type="catalytic activity">
    <reaction evidence="24">
        <text>(9Z,12Z)-octadecadienoate + AH2 + O2 = (13S)-hydroxy-(9Z,11E)-octadecadienoate + A + H2O</text>
        <dbReference type="Rhea" id="RHEA:75451"/>
        <dbReference type="ChEBI" id="CHEBI:13193"/>
        <dbReference type="ChEBI" id="CHEBI:15377"/>
        <dbReference type="ChEBI" id="CHEBI:15379"/>
        <dbReference type="ChEBI" id="CHEBI:17499"/>
        <dbReference type="ChEBI" id="CHEBI:30245"/>
        <dbReference type="ChEBI" id="CHEBI:90850"/>
    </reaction>
    <physiologicalReaction direction="left-to-right" evidence="24">
        <dbReference type="Rhea" id="RHEA:75452"/>
    </physiologicalReaction>
</comment>
<evidence type="ECO:0000256" key="6">
    <source>
        <dbReference type="ARBA" id="ARBA00011738"/>
    </source>
</evidence>
<keyword evidence="28" id="KW-1185">Reference proteome</keyword>
<keyword evidence="12" id="KW-0349">Heme</keyword>